<dbReference type="InterPro" id="IPR000863">
    <property type="entry name" value="Sulfotransferase_dom"/>
</dbReference>
<dbReference type="EC" id="2.8.2.-" evidence="1"/>
<feature type="domain" description="Sulfotransferase" evidence="2">
    <location>
        <begin position="110"/>
        <end position="358"/>
    </location>
</feature>
<dbReference type="EMBL" id="OU015567">
    <property type="protein sequence ID" value="CAG5113335.1"/>
    <property type="molecule type" value="Genomic_DNA"/>
</dbReference>
<evidence type="ECO:0000313" key="4">
    <source>
        <dbReference type="Proteomes" id="UP001158576"/>
    </source>
</evidence>
<sequence length="507" mass="58418">MVSSKAYSESLSHRYLPNSNTIDGEYTDAKKAKFFMWEGENPVAPVESEAQKPNYSKLLSNYNEEQRSGKVPYVFDYIPSMFLKSPSLQKSYNDFAIKHGSGLRKQTKGTVLLTYYRSGSSFLGQLFNQHPDVFYHFEPLFPYSRDCSSDSPAFKKEKIENLERILSCDMPNMRNLTQKIQHFNPNLYNSRLCLLTGACFRFNSLSLCDPRLCPPMPGGELKCSSCGPLNLELTDDLCREKEMTVVKTIRICNGSWLDSISKSMSLKVVHLIRDPRAIAKSRLSIPDDPITEAEIVKNVTDLCKQQMLTYEKYFGSDDYSTVLYEDLNRLPFEKAQEIYDFVGLTFHPKVKGWIRQNTGASRVRRESLDLKDFHVAKRTMIDDKEVILYEDNAGHNYTKTKFKVKETQDMLLQNSMPDMSKIIVEEVNSPDRKRTVVHNQILEARNPFGTYRNSATVLETWPSKLPFEIVDGIQKGCSELMEEFGYKFVRSKEEYEDKSTSYLPELQ</sequence>
<evidence type="ECO:0000259" key="2">
    <source>
        <dbReference type="Pfam" id="PF00685"/>
    </source>
</evidence>
<proteinExistence type="inferred from homology"/>
<keyword evidence="4" id="KW-1185">Reference proteome</keyword>
<dbReference type="InterPro" id="IPR027417">
    <property type="entry name" value="P-loop_NTPase"/>
</dbReference>
<comment type="similarity">
    <text evidence="1">Belongs to the sulfotransferase 1 family.</text>
</comment>
<dbReference type="Proteomes" id="UP001158576">
    <property type="component" value="Chromosome 2"/>
</dbReference>
<organism evidence="3 4">
    <name type="scientific">Oikopleura dioica</name>
    <name type="common">Tunicate</name>
    <dbReference type="NCBI Taxonomy" id="34765"/>
    <lineage>
        <taxon>Eukaryota</taxon>
        <taxon>Metazoa</taxon>
        <taxon>Chordata</taxon>
        <taxon>Tunicata</taxon>
        <taxon>Appendicularia</taxon>
        <taxon>Copelata</taxon>
        <taxon>Oikopleuridae</taxon>
        <taxon>Oikopleura</taxon>
    </lineage>
</organism>
<reference evidence="3 4" key="1">
    <citation type="submission" date="2021-04" db="EMBL/GenBank/DDBJ databases">
        <authorList>
            <person name="Bliznina A."/>
        </authorList>
    </citation>
    <scope>NUCLEOTIDE SEQUENCE [LARGE SCALE GENOMIC DNA]</scope>
</reference>
<dbReference type="SUPFAM" id="SSF52540">
    <property type="entry name" value="P-loop containing nucleoside triphosphate hydrolases"/>
    <property type="match status" value="1"/>
</dbReference>
<dbReference type="Pfam" id="PF00685">
    <property type="entry name" value="Sulfotransfer_1"/>
    <property type="match status" value="1"/>
</dbReference>
<name>A0ABN7TAZ5_OIKDI</name>
<dbReference type="PANTHER" id="PTHR10704:SF71">
    <property type="entry name" value="CARBOHYDRATE SULFOTRANSFERASE 1-LIKE"/>
    <property type="match status" value="1"/>
</dbReference>
<dbReference type="PANTHER" id="PTHR10704">
    <property type="entry name" value="CARBOHYDRATE SULFOTRANSFERASE"/>
    <property type="match status" value="1"/>
</dbReference>
<dbReference type="InterPro" id="IPR051135">
    <property type="entry name" value="Gal/GlcNAc/GalNAc_ST"/>
</dbReference>
<protein>
    <recommendedName>
        <fullName evidence="1">Sulfotransferase</fullName>
        <ecNumber evidence="1">2.8.2.-</ecNumber>
    </recommendedName>
</protein>
<evidence type="ECO:0000313" key="3">
    <source>
        <dbReference type="EMBL" id="CAG5113335.1"/>
    </source>
</evidence>
<evidence type="ECO:0000256" key="1">
    <source>
        <dbReference type="RuleBase" id="RU361155"/>
    </source>
</evidence>
<dbReference type="Gene3D" id="3.40.50.300">
    <property type="entry name" value="P-loop containing nucleotide triphosphate hydrolases"/>
    <property type="match status" value="1"/>
</dbReference>
<gene>
    <name evidence="3" type="ORF">OKIOD_LOCUS16211</name>
</gene>
<keyword evidence="1" id="KW-0808">Transferase</keyword>
<accession>A0ABN7TAZ5</accession>